<reference evidence="1 2" key="1">
    <citation type="submission" date="2019-03" db="EMBL/GenBank/DDBJ databases">
        <authorList>
            <person name="Nijsse B."/>
        </authorList>
    </citation>
    <scope>NUCLEOTIDE SEQUENCE [LARGE SCALE GENOMIC DNA]</scope>
    <source>
        <strain evidence="1">Desulfoluna butyratoxydans MSL71</strain>
    </source>
</reference>
<dbReference type="RefSeq" id="WP_180147418.1">
    <property type="nucleotide sequence ID" value="NZ_CAADHO010000019.1"/>
</dbReference>
<evidence type="ECO:0000313" key="1">
    <source>
        <dbReference type="EMBL" id="VFQ47499.1"/>
    </source>
</evidence>
<protein>
    <submittedName>
        <fullName evidence="1">Tetratricopeptide-like helical domain</fullName>
    </submittedName>
</protein>
<organism evidence="1 2">
    <name type="scientific">Desulfoluna butyratoxydans</name>
    <dbReference type="NCBI Taxonomy" id="231438"/>
    <lineage>
        <taxon>Bacteria</taxon>
        <taxon>Pseudomonadati</taxon>
        <taxon>Thermodesulfobacteriota</taxon>
        <taxon>Desulfobacteria</taxon>
        <taxon>Desulfobacterales</taxon>
        <taxon>Desulfolunaceae</taxon>
        <taxon>Desulfoluna</taxon>
    </lineage>
</organism>
<keyword evidence="2" id="KW-1185">Reference proteome</keyword>
<gene>
    <name evidence="1" type="ORF">MSL71_51990</name>
</gene>
<name>A0A4U8YVM8_9BACT</name>
<dbReference type="AlphaFoldDB" id="A0A4U8YVM8"/>
<sequence length="213" mass="22968">MTPGKKAAIAVSAVTVILAIMALRETGGSLVGLFLTPDQQGRLLMSRGDYATAAERFFDPMGRGQAYYRNGQFKQAAAAFGQVPSEEGLFNRGNALLMAGKYDAAIASYDGALLARTGWKEAEENKTLAIARRDNMAPPEGDQGGIGGDQLGADEIVFSDRVEKSGGGREETMEGSAQMSDKELRAIWLRRVQTRPADFLRAKFSYQNSMEGS</sequence>
<dbReference type="Gene3D" id="1.25.40.10">
    <property type="entry name" value="Tetratricopeptide repeat domain"/>
    <property type="match status" value="1"/>
</dbReference>
<proteinExistence type="predicted"/>
<evidence type="ECO:0000313" key="2">
    <source>
        <dbReference type="Proteomes" id="UP000507962"/>
    </source>
</evidence>
<dbReference type="InterPro" id="IPR011990">
    <property type="entry name" value="TPR-like_helical_dom_sf"/>
</dbReference>
<dbReference type="SUPFAM" id="SSF48452">
    <property type="entry name" value="TPR-like"/>
    <property type="match status" value="1"/>
</dbReference>
<dbReference type="EMBL" id="CAADHO010000019">
    <property type="protein sequence ID" value="VFQ47499.1"/>
    <property type="molecule type" value="Genomic_DNA"/>
</dbReference>
<accession>A0A4U8YVM8</accession>
<dbReference type="Proteomes" id="UP000507962">
    <property type="component" value="Unassembled WGS sequence"/>
</dbReference>